<keyword evidence="1" id="KW-0446">Lipid-binding</keyword>
<evidence type="ECO:0000256" key="2">
    <source>
        <dbReference type="SAM" id="SignalP"/>
    </source>
</evidence>
<dbReference type="InterPro" id="IPR036312">
    <property type="entry name" value="Bifun_inhib/LTP/seed_sf"/>
</dbReference>
<comment type="caution">
    <text evidence="4">The sequence shown here is derived from an EMBL/GenBank/DDBJ whole genome shotgun (WGS) entry which is preliminary data.</text>
</comment>
<gene>
    <name evidence="4" type="ORF">M6B38_364840</name>
</gene>
<dbReference type="AlphaFoldDB" id="A0AAX6GH76"/>
<reference evidence="4" key="2">
    <citation type="submission" date="2023-04" db="EMBL/GenBank/DDBJ databases">
        <authorList>
            <person name="Bruccoleri R.E."/>
            <person name="Oakeley E.J."/>
            <person name="Faust A.-M."/>
            <person name="Dessus-Babus S."/>
            <person name="Altorfer M."/>
            <person name="Burckhardt D."/>
            <person name="Oertli M."/>
            <person name="Naumann U."/>
            <person name="Petersen F."/>
            <person name="Wong J."/>
        </authorList>
    </citation>
    <scope>NUCLEOTIDE SEQUENCE</scope>
    <source>
        <strain evidence="4">GSM-AAB239-AS_SAM_17_03QT</strain>
        <tissue evidence="4">Leaf</tissue>
    </source>
</reference>
<dbReference type="Proteomes" id="UP001140949">
    <property type="component" value="Unassembled WGS sequence"/>
</dbReference>
<comment type="function">
    <text evidence="1">Plant non-specific lipid-transfer proteins transfer phospholipids as well as galactolipids across membranes. May play a role in wax or cutin deposition in the cell walls of expanding epidermal cells and certain secretory tissues.</text>
</comment>
<dbReference type="GO" id="GO:0008289">
    <property type="term" value="F:lipid binding"/>
    <property type="evidence" value="ECO:0007669"/>
    <property type="project" value="UniProtKB-KW"/>
</dbReference>
<dbReference type="EMBL" id="JANAVB010019798">
    <property type="protein sequence ID" value="KAJ6828064.1"/>
    <property type="molecule type" value="Genomic_DNA"/>
</dbReference>
<name>A0AAX6GH76_IRIPA</name>
<dbReference type="Pfam" id="PF00234">
    <property type="entry name" value="Tryp_alpha_amyl"/>
    <property type="match status" value="1"/>
</dbReference>
<dbReference type="CDD" id="cd01960">
    <property type="entry name" value="nsLTP1"/>
    <property type="match status" value="1"/>
</dbReference>
<dbReference type="SUPFAM" id="SSF47699">
    <property type="entry name" value="Bifunctional inhibitor/lipid-transfer protein/seed storage 2S albumin"/>
    <property type="match status" value="1"/>
</dbReference>
<organism evidence="4 5">
    <name type="scientific">Iris pallida</name>
    <name type="common">Sweet iris</name>
    <dbReference type="NCBI Taxonomy" id="29817"/>
    <lineage>
        <taxon>Eukaryota</taxon>
        <taxon>Viridiplantae</taxon>
        <taxon>Streptophyta</taxon>
        <taxon>Embryophyta</taxon>
        <taxon>Tracheophyta</taxon>
        <taxon>Spermatophyta</taxon>
        <taxon>Magnoliopsida</taxon>
        <taxon>Liliopsida</taxon>
        <taxon>Asparagales</taxon>
        <taxon>Iridaceae</taxon>
        <taxon>Iridoideae</taxon>
        <taxon>Irideae</taxon>
        <taxon>Iris</taxon>
    </lineage>
</organism>
<feature type="signal peptide" evidence="2">
    <location>
        <begin position="1"/>
        <end position="25"/>
    </location>
</feature>
<reference evidence="4" key="1">
    <citation type="journal article" date="2023" name="GigaByte">
        <title>Genome assembly of the bearded iris, Iris pallida Lam.</title>
        <authorList>
            <person name="Bruccoleri R.E."/>
            <person name="Oakeley E.J."/>
            <person name="Faust A.M.E."/>
            <person name="Altorfer M."/>
            <person name="Dessus-Babus S."/>
            <person name="Burckhardt D."/>
            <person name="Oertli M."/>
            <person name="Naumann U."/>
            <person name="Petersen F."/>
            <person name="Wong J."/>
        </authorList>
    </citation>
    <scope>NUCLEOTIDE SEQUENCE</scope>
    <source>
        <strain evidence="4">GSM-AAB239-AS_SAM_17_03QT</strain>
    </source>
</reference>
<dbReference type="GO" id="GO:0006869">
    <property type="term" value="P:lipid transport"/>
    <property type="evidence" value="ECO:0007669"/>
    <property type="project" value="InterPro"/>
</dbReference>
<keyword evidence="1" id="KW-0813">Transport</keyword>
<feature type="chain" id="PRO_5043388323" description="Non-specific lipid-transfer protein" evidence="2">
    <location>
        <begin position="26"/>
        <end position="116"/>
    </location>
</feature>
<protein>
    <recommendedName>
        <fullName evidence="1">Non-specific lipid-transfer protein</fullName>
    </recommendedName>
</protein>
<evidence type="ECO:0000259" key="3">
    <source>
        <dbReference type="SMART" id="SM00499"/>
    </source>
</evidence>
<comment type="similarity">
    <text evidence="1">Belongs to the plant LTP family.</text>
</comment>
<evidence type="ECO:0000313" key="5">
    <source>
        <dbReference type="Proteomes" id="UP001140949"/>
    </source>
</evidence>
<evidence type="ECO:0000313" key="4">
    <source>
        <dbReference type="EMBL" id="KAJ6828064.1"/>
    </source>
</evidence>
<dbReference type="SMART" id="SM00499">
    <property type="entry name" value="AAI"/>
    <property type="match status" value="1"/>
</dbReference>
<accession>A0AAX6GH76</accession>
<dbReference type="PANTHER" id="PTHR33076">
    <property type="entry name" value="NON-SPECIFIC LIPID-TRANSFER PROTEIN 2-RELATED"/>
    <property type="match status" value="1"/>
</dbReference>
<feature type="domain" description="Bifunctional inhibitor/plant lipid transfer protein/seed storage helical" evidence="3">
    <location>
        <begin position="28"/>
        <end position="112"/>
    </location>
</feature>
<keyword evidence="5" id="KW-1185">Reference proteome</keyword>
<keyword evidence="2" id="KW-0732">Signal</keyword>
<proteinExistence type="inferred from homology"/>
<dbReference type="PRINTS" id="PR00382">
    <property type="entry name" value="LIPIDTRNSFER"/>
</dbReference>
<evidence type="ECO:0000256" key="1">
    <source>
        <dbReference type="RuleBase" id="RU000628"/>
    </source>
</evidence>
<dbReference type="Gene3D" id="1.10.110.10">
    <property type="entry name" value="Plant lipid-transfer and hydrophobic proteins"/>
    <property type="match status" value="1"/>
</dbReference>
<dbReference type="InterPro" id="IPR000528">
    <property type="entry name" value="Plant_nsLTP"/>
</dbReference>
<sequence length="116" mass="11504">MARQAALCSLLAFLLISSPFAGSAAVTCGSVAQAISPCINYVRGIGPLTAGCCSGVKGLIAQTTTTPSRQTACACLKNIAAKTPGLKPALAAGLPSKCGTSAPFPISTSTDCSKVR</sequence>
<dbReference type="InterPro" id="IPR016140">
    <property type="entry name" value="Bifunc_inhib/LTP/seed_store"/>
</dbReference>